<name>A0A4S4K3U8_ALKAL</name>
<dbReference type="EMBL" id="JALP01000036">
    <property type="protein sequence ID" value="THG91930.1"/>
    <property type="molecule type" value="Genomic_DNA"/>
</dbReference>
<reference evidence="1 2" key="1">
    <citation type="submission" date="2014-01" db="EMBL/GenBank/DDBJ databases">
        <title>Draft genome sequencing of Bacillus alcalophilus CGMCC 1.3604.</title>
        <authorList>
            <person name="Yang J."/>
            <person name="Diao L."/>
            <person name="Yang S."/>
        </authorList>
    </citation>
    <scope>NUCLEOTIDE SEQUENCE [LARGE SCALE GENOMIC DNA]</scope>
    <source>
        <strain evidence="1 2">CGMCC 1.3604</strain>
    </source>
</reference>
<evidence type="ECO:0000313" key="2">
    <source>
        <dbReference type="Proteomes" id="UP000297014"/>
    </source>
</evidence>
<comment type="caution">
    <text evidence="1">The sequence shown here is derived from an EMBL/GenBank/DDBJ whole genome shotgun (WGS) entry which is preliminary data.</text>
</comment>
<gene>
    <name evidence="1" type="ORF">AJ85_00655</name>
</gene>
<dbReference type="Proteomes" id="UP000297014">
    <property type="component" value="Unassembled WGS sequence"/>
</dbReference>
<proteinExistence type="predicted"/>
<evidence type="ECO:0000313" key="1">
    <source>
        <dbReference type="EMBL" id="THG91930.1"/>
    </source>
</evidence>
<sequence length="35" mass="3824">MIAFVEVEWWLLESKGLNDCVSGSEVKTKGIIGGQ</sequence>
<dbReference type="AlphaFoldDB" id="A0A4S4K3U8"/>
<accession>A0A4S4K3U8</accession>
<organism evidence="1 2">
    <name type="scientific">Alkalihalobacillus alcalophilus ATCC 27647 = CGMCC 1.3604</name>
    <dbReference type="NCBI Taxonomy" id="1218173"/>
    <lineage>
        <taxon>Bacteria</taxon>
        <taxon>Bacillati</taxon>
        <taxon>Bacillota</taxon>
        <taxon>Bacilli</taxon>
        <taxon>Bacillales</taxon>
        <taxon>Bacillaceae</taxon>
        <taxon>Alkalihalobacillus</taxon>
    </lineage>
</organism>
<protein>
    <submittedName>
        <fullName evidence="1">Uncharacterized protein</fullName>
    </submittedName>
</protein>